<dbReference type="InterPro" id="IPR027396">
    <property type="entry name" value="DsrEFH-like"/>
</dbReference>
<dbReference type="Proteomes" id="UP000282977">
    <property type="component" value="Unassembled WGS sequence"/>
</dbReference>
<accession>A0A437J7D2</accession>
<proteinExistence type="predicted"/>
<comment type="caution">
    <text evidence="1">The sequence shown here is derived from an EMBL/GenBank/DDBJ whole genome shotgun (WGS) entry which is preliminary data.</text>
</comment>
<dbReference type="SUPFAM" id="SSF75169">
    <property type="entry name" value="DsrEFH-like"/>
    <property type="match status" value="1"/>
</dbReference>
<keyword evidence="2" id="KW-1185">Reference proteome</keyword>
<evidence type="ECO:0000313" key="1">
    <source>
        <dbReference type="EMBL" id="RVT41070.1"/>
    </source>
</evidence>
<dbReference type="PANTHER" id="PTHR37691:SF1">
    <property type="entry name" value="BLR3518 PROTEIN"/>
    <property type="match status" value="1"/>
</dbReference>
<evidence type="ECO:0000313" key="2">
    <source>
        <dbReference type="Proteomes" id="UP000282977"/>
    </source>
</evidence>
<protein>
    <submittedName>
        <fullName evidence="1">Uncharacterized protein</fullName>
    </submittedName>
</protein>
<dbReference type="AlphaFoldDB" id="A0A437J7D2"/>
<dbReference type="Pfam" id="PF02635">
    <property type="entry name" value="DsrE"/>
    <property type="match status" value="1"/>
</dbReference>
<dbReference type="EMBL" id="RZUL01000003">
    <property type="protein sequence ID" value="RVT41070.1"/>
    <property type="molecule type" value="Genomic_DNA"/>
</dbReference>
<organism evidence="1 2">
    <name type="scientific">Sphingobium algorifonticola</name>
    <dbReference type="NCBI Taxonomy" id="2008318"/>
    <lineage>
        <taxon>Bacteria</taxon>
        <taxon>Pseudomonadati</taxon>
        <taxon>Pseudomonadota</taxon>
        <taxon>Alphaproteobacteria</taxon>
        <taxon>Sphingomonadales</taxon>
        <taxon>Sphingomonadaceae</taxon>
        <taxon>Sphingobium</taxon>
    </lineage>
</organism>
<dbReference type="PANTHER" id="PTHR37691">
    <property type="entry name" value="BLR3518 PROTEIN"/>
    <property type="match status" value="1"/>
</dbReference>
<reference evidence="1 2" key="1">
    <citation type="submission" date="2019-01" db="EMBL/GenBank/DDBJ databases">
        <authorList>
            <person name="Chen W.-M."/>
        </authorList>
    </citation>
    <scope>NUCLEOTIDE SEQUENCE [LARGE SCALE GENOMIC DNA]</scope>
    <source>
        <strain evidence="1 2">TLA-22</strain>
    </source>
</reference>
<gene>
    <name evidence="1" type="ORF">ENE74_11570</name>
</gene>
<dbReference type="InterPro" id="IPR003787">
    <property type="entry name" value="Sulphur_relay_DsrE/F-like"/>
</dbReference>
<dbReference type="Gene3D" id="3.40.1260.10">
    <property type="entry name" value="DsrEFH-like"/>
    <property type="match status" value="1"/>
</dbReference>
<sequence>MQGNNGMMRAITIGLLMLAQPVPGLAQSRNYAPVFADIGRAVPVPDADFLPTDSMVLKHSYDMAEKAPDGAVHPALQSAARFMNMTVGNGMAANRVKVAVVVHGPASVDLTNAAFYAGKREGKTNPNVAAIAALTKAGVQIILCGQAAAGHGIEKSDLLPGVKLSWAASTAHAILQADGYSLNPF</sequence>
<name>A0A437J7D2_9SPHN</name>
<dbReference type="OrthoDB" id="7206705at2"/>